<gene>
    <name evidence="1" type="ORF">IMCC3317_20930</name>
</gene>
<sequence>MKKNKLLLAKIENFKRHLNKFKLGELSEDEFGELLFNEVSNLREITIEKYEIGVKKDEQQIEILKSIRYKLMNSLKLQSHEEKVVFSIIN</sequence>
<dbReference type="AlphaFoldDB" id="A0A7L4ZJ38"/>
<dbReference type="OrthoDB" id="9941887at2"/>
<evidence type="ECO:0000313" key="1">
    <source>
        <dbReference type="EMBL" id="QHI36723.1"/>
    </source>
</evidence>
<organism evidence="1 2">
    <name type="scientific">Kordia antarctica</name>
    <dbReference type="NCBI Taxonomy" id="1218801"/>
    <lineage>
        <taxon>Bacteria</taxon>
        <taxon>Pseudomonadati</taxon>
        <taxon>Bacteroidota</taxon>
        <taxon>Flavobacteriia</taxon>
        <taxon>Flavobacteriales</taxon>
        <taxon>Flavobacteriaceae</taxon>
        <taxon>Kordia</taxon>
    </lineage>
</organism>
<dbReference type="EMBL" id="CP019288">
    <property type="protein sequence ID" value="QHI36723.1"/>
    <property type="molecule type" value="Genomic_DNA"/>
</dbReference>
<keyword evidence="2" id="KW-1185">Reference proteome</keyword>
<dbReference type="RefSeq" id="WP_160129402.1">
    <property type="nucleotide sequence ID" value="NZ_CP019288.1"/>
</dbReference>
<proteinExistence type="predicted"/>
<name>A0A7L4ZJ38_9FLAO</name>
<dbReference type="KEGG" id="kan:IMCC3317_20930"/>
<accession>A0A7L4ZJ38</accession>
<dbReference type="Proteomes" id="UP000464657">
    <property type="component" value="Chromosome"/>
</dbReference>
<reference evidence="1 2" key="1">
    <citation type="journal article" date="2013" name="Int. J. Syst. Evol. Microbiol.">
        <title>Kordia antarctica sp. nov., isolated from Antarctic seawater.</title>
        <authorList>
            <person name="Baek K."/>
            <person name="Choi A."/>
            <person name="Kang I."/>
            <person name="Lee K."/>
            <person name="Cho J.C."/>
        </authorList>
    </citation>
    <scope>NUCLEOTIDE SEQUENCE [LARGE SCALE GENOMIC DNA]</scope>
    <source>
        <strain evidence="1 2">IMCC3317</strain>
    </source>
</reference>
<evidence type="ECO:0000313" key="2">
    <source>
        <dbReference type="Proteomes" id="UP000464657"/>
    </source>
</evidence>
<protein>
    <submittedName>
        <fullName evidence="1">Uncharacterized protein</fullName>
    </submittedName>
</protein>